<keyword evidence="5" id="KW-0378">Hydrolase</keyword>
<keyword evidence="6" id="KW-0695">RNA-directed DNA polymerase</keyword>
<feature type="domain" description="Reverse transcriptase RNase H-like" evidence="7">
    <location>
        <begin position="229"/>
        <end position="322"/>
    </location>
</feature>
<evidence type="ECO:0000313" key="9">
    <source>
        <dbReference type="Proteomes" id="UP001221898"/>
    </source>
</evidence>
<gene>
    <name evidence="8" type="ORF">AAFF_G00234710</name>
</gene>
<evidence type="ECO:0000256" key="1">
    <source>
        <dbReference type="ARBA" id="ARBA00022679"/>
    </source>
</evidence>
<evidence type="ECO:0000256" key="4">
    <source>
        <dbReference type="ARBA" id="ARBA00022759"/>
    </source>
</evidence>
<dbReference type="GO" id="GO:0006508">
    <property type="term" value="P:proteolysis"/>
    <property type="evidence" value="ECO:0007669"/>
    <property type="project" value="InterPro"/>
</dbReference>
<keyword evidence="1" id="KW-0808">Transferase</keyword>
<dbReference type="PANTHER" id="PTHR34072:SF49">
    <property type="entry name" value="RIBONUCLEASE H"/>
    <property type="match status" value="1"/>
</dbReference>
<keyword evidence="3" id="KW-0540">Nuclease</keyword>
<dbReference type="FunFam" id="3.10.20.370:FF:000001">
    <property type="entry name" value="Retrovirus-related Pol polyprotein from transposon 17.6-like protein"/>
    <property type="match status" value="1"/>
</dbReference>
<accession>A0AAD7WU97</accession>
<evidence type="ECO:0000259" key="7">
    <source>
        <dbReference type="Pfam" id="PF17917"/>
    </source>
</evidence>
<protein>
    <recommendedName>
        <fullName evidence="7">Reverse transcriptase RNase H-like domain-containing protein</fullName>
    </recommendedName>
</protein>
<keyword evidence="9" id="KW-1185">Reference proteome</keyword>
<evidence type="ECO:0000256" key="2">
    <source>
        <dbReference type="ARBA" id="ARBA00022695"/>
    </source>
</evidence>
<dbReference type="GO" id="GO:0004190">
    <property type="term" value="F:aspartic-type endopeptidase activity"/>
    <property type="evidence" value="ECO:0007669"/>
    <property type="project" value="InterPro"/>
</dbReference>
<evidence type="ECO:0000313" key="8">
    <source>
        <dbReference type="EMBL" id="KAJ8409273.1"/>
    </source>
</evidence>
<dbReference type="InterPro" id="IPR043128">
    <property type="entry name" value="Rev_trsase/Diguanyl_cyclase"/>
</dbReference>
<dbReference type="PANTHER" id="PTHR34072">
    <property type="entry name" value="ENZYMATIC POLYPROTEIN-RELATED"/>
    <property type="match status" value="1"/>
</dbReference>
<dbReference type="GO" id="GO:0004519">
    <property type="term" value="F:endonuclease activity"/>
    <property type="evidence" value="ECO:0007669"/>
    <property type="project" value="UniProtKB-KW"/>
</dbReference>
<dbReference type="Gene3D" id="3.10.20.370">
    <property type="match status" value="1"/>
</dbReference>
<proteinExistence type="predicted"/>
<dbReference type="SUPFAM" id="SSF56672">
    <property type="entry name" value="DNA/RNA polymerases"/>
    <property type="match status" value="1"/>
</dbReference>
<dbReference type="PROSITE" id="PS00141">
    <property type="entry name" value="ASP_PROTEASE"/>
    <property type="match status" value="1"/>
</dbReference>
<dbReference type="Gene3D" id="3.30.70.270">
    <property type="match status" value="1"/>
</dbReference>
<reference evidence="8" key="1">
    <citation type="journal article" date="2023" name="Science">
        <title>Genome structures resolve the early diversification of teleost fishes.</title>
        <authorList>
            <person name="Parey E."/>
            <person name="Louis A."/>
            <person name="Montfort J."/>
            <person name="Bouchez O."/>
            <person name="Roques C."/>
            <person name="Iampietro C."/>
            <person name="Lluch J."/>
            <person name="Castinel A."/>
            <person name="Donnadieu C."/>
            <person name="Desvignes T."/>
            <person name="Floi Bucao C."/>
            <person name="Jouanno E."/>
            <person name="Wen M."/>
            <person name="Mejri S."/>
            <person name="Dirks R."/>
            <person name="Jansen H."/>
            <person name="Henkel C."/>
            <person name="Chen W.J."/>
            <person name="Zahm M."/>
            <person name="Cabau C."/>
            <person name="Klopp C."/>
            <person name="Thompson A.W."/>
            <person name="Robinson-Rechavi M."/>
            <person name="Braasch I."/>
            <person name="Lecointre G."/>
            <person name="Bobe J."/>
            <person name="Postlethwait J.H."/>
            <person name="Berthelot C."/>
            <person name="Roest Crollius H."/>
            <person name="Guiguen Y."/>
        </authorList>
    </citation>
    <scope>NUCLEOTIDE SEQUENCE</scope>
    <source>
        <strain evidence="8">NC1722</strain>
    </source>
</reference>
<dbReference type="Proteomes" id="UP001221898">
    <property type="component" value="Unassembled WGS sequence"/>
</dbReference>
<comment type="caution">
    <text evidence="8">The sequence shown here is derived from an EMBL/GenBank/DDBJ whole genome shotgun (WGS) entry which is preliminary data.</text>
</comment>
<evidence type="ECO:0000256" key="3">
    <source>
        <dbReference type="ARBA" id="ARBA00022722"/>
    </source>
</evidence>
<evidence type="ECO:0000256" key="6">
    <source>
        <dbReference type="ARBA" id="ARBA00022918"/>
    </source>
</evidence>
<keyword evidence="4" id="KW-0255">Endonuclease</keyword>
<dbReference type="EMBL" id="JAINUG010000031">
    <property type="protein sequence ID" value="KAJ8409273.1"/>
    <property type="molecule type" value="Genomic_DNA"/>
</dbReference>
<sequence length="324" mass="36423">MEEGPRQSAVLGHCPHVDVEVGEVNMPCVLDTGSEVTLFREGVYRRWLKNQPLQEATALEWLDLKSANGLDIPFFGYVILDFVVGGVKDPRKGVLIVRDSRPSPDSLTLWVRLDQREWVTVPPNTEVVYWYHITGGPWDNSMAGLVEAAEEVANWCVGWSLVRLVNAPIVLVHNKDGLRSLKLQPQKCQLMQRKVRYLGHMVSQAGVATNPEKTAGVRDWPEMVWQVQVLYTDASLEGLGAVLCQVQEGKERVIAYASQNLHTPEQNNQNYSVFKLELLALKWAVTEKFKDYPGGAKVTTYMDHNPLVHLGMDNLGATKQHWVA</sequence>
<dbReference type="AlphaFoldDB" id="A0AAD7WU97"/>
<keyword evidence="2" id="KW-0548">Nucleotidyltransferase</keyword>
<organism evidence="8 9">
    <name type="scientific">Aldrovandia affinis</name>
    <dbReference type="NCBI Taxonomy" id="143900"/>
    <lineage>
        <taxon>Eukaryota</taxon>
        <taxon>Metazoa</taxon>
        <taxon>Chordata</taxon>
        <taxon>Craniata</taxon>
        <taxon>Vertebrata</taxon>
        <taxon>Euteleostomi</taxon>
        <taxon>Actinopterygii</taxon>
        <taxon>Neopterygii</taxon>
        <taxon>Teleostei</taxon>
        <taxon>Notacanthiformes</taxon>
        <taxon>Halosauridae</taxon>
        <taxon>Aldrovandia</taxon>
    </lineage>
</organism>
<evidence type="ECO:0000256" key="5">
    <source>
        <dbReference type="ARBA" id="ARBA00022801"/>
    </source>
</evidence>
<dbReference type="InterPro" id="IPR041373">
    <property type="entry name" value="RT_RNaseH"/>
</dbReference>
<name>A0AAD7WU97_9TELE</name>
<dbReference type="GO" id="GO:0003964">
    <property type="term" value="F:RNA-directed DNA polymerase activity"/>
    <property type="evidence" value="ECO:0007669"/>
    <property type="project" value="UniProtKB-KW"/>
</dbReference>
<dbReference type="InterPro" id="IPR001969">
    <property type="entry name" value="Aspartic_peptidase_AS"/>
</dbReference>
<dbReference type="Pfam" id="PF17917">
    <property type="entry name" value="RT_RNaseH"/>
    <property type="match status" value="1"/>
</dbReference>
<dbReference type="InterPro" id="IPR043502">
    <property type="entry name" value="DNA/RNA_pol_sf"/>
</dbReference>